<sequence>MPFELRSSSQVKEAERRRHVAAAAAAASISPTKKRKHRKASLLECLPVELIEKIFLYSLDINLPRASPTLAAALSSERIYRVLILLSFWDDSPRSDDDNDDGQSRAAISRALRPADYVPLEDEERRRLQSAILRCRWCTLDRVRAQLPELMRMTVQKHWFGAGITMDDAQQGALTRFLERKEDVRTFEGTGPNGKTYVLSIDPLVSVSIHCPETGHLKTHRVLSVRTFPDKLLRSGHDDNDIAFLEMLRHACGFSSNFEDASGLDLSFSRDALQKGIHNALVANNARALTTLLKIDEYFTRRRIIARNNAAAAAPGALSSSVDDMLYYSLPAEHFRTAVHKAGHDPTFFQLLLRANAESVPPDDPDITQWAMDLESDSDPTNNTKNNSNNNHAALGRWLLDFMTRLPRDIETARTNPREAAVFYLGAANRNVLMGRRYLEEVLQIGQAGDLPSWMEEVSYDVSIYEP</sequence>
<dbReference type="RefSeq" id="XP_013324176.1">
    <property type="nucleotide sequence ID" value="XM_013468722.1"/>
</dbReference>
<dbReference type="EMBL" id="LASV01000614">
    <property type="protein sequence ID" value="KKA17564.1"/>
    <property type="molecule type" value="Genomic_DNA"/>
</dbReference>
<gene>
    <name evidence="1" type="ORF">T310_8499</name>
</gene>
<proteinExistence type="predicted"/>
<evidence type="ECO:0000313" key="1">
    <source>
        <dbReference type="EMBL" id="KKA17564.1"/>
    </source>
</evidence>
<protein>
    <submittedName>
        <fullName evidence="1">Uncharacterized protein</fullName>
    </submittedName>
</protein>
<reference evidence="1 2" key="1">
    <citation type="submission" date="2015-04" db="EMBL/GenBank/DDBJ databases">
        <authorList>
            <person name="Heijne W.H."/>
            <person name="Fedorova N.D."/>
            <person name="Nierman W.C."/>
            <person name="Vollebregt A.W."/>
            <person name="Zhao Z."/>
            <person name="Wu L."/>
            <person name="Kumar M."/>
            <person name="Stam H."/>
            <person name="van den Berg M.A."/>
            <person name="Pel H.J."/>
        </authorList>
    </citation>
    <scope>NUCLEOTIDE SEQUENCE [LARGE SCALE GENOMIC DNA]</scope>
    <source>
        <strain evidence="1 2">CBS 393.64</strain>
    </source>
</reference>
<accession>A0A0F4YH84</accession>
<dbReference type="GeneID" id="25320755"/>
<name>A0A0F4YH84_RASE3</name>
<keyword evidence="2" id="KW-1185">Reference proteome</keyword>
<dbReference type="AlphaFoldDB" id="A0A0F4YH84"/>
<comment type="caution">
    <text evidence="1">The sequence shown here is derived from an EMBL/GenBank/DDBJ whole genome shotgun (WGS) entry which is preliminary data.</text>
</comment>
<organism evidence="1 2">
    <name type="scientific">Rasamsonia emersonii (strain ATCC 16479 / CBS 393.64 / IMI 116815)</name>
    <dbReference type="NCBI Taxonomy" id="1408163"/>
    <lineage>
        <taxon>Eukaryota</taxon>
        <taxon>Fungi</taxon>
        <taxon>Dikarya</taxon>
        <taxon>Ascomycota</taxon>
        <taxon>Pezizomycotina</taxon>
        <taxon>Eurotiomycetes</taxon>
        <taxon>Eurotiomycetidae</taxon>
        <taxon>Eurotiales</taxon>
        <taxon>Trichocomaceae</taxon>
        <taxon>Rasamsonia</taxon>
    </lineage>
</organism>
<dbReference type="OrthoDB" id="4167490at2759"/>
<dbReference type="Proteomes" id="UP000053958">
    <property type="component" value="Unassembled WGS sequence"/>
</dbReference>
<evidence type="ECO:0000313" key="2">
    <source>
        <dbReference type="Proteomes" id="UP000053958"/>
    </source>
</evidence>